<name>A0A2N5M506_9BACI</name>
<gene>
    <name evidence="1" type="ORF">CUU66_13130</name>
</gene>
<comment type="caution">
    <text evidence="1">The sequence shown here is derived from an EMBL/GenBank/DDBJ whole genome shotgun (WGS) entry which is preliminary data.</text>
</comment>
<proteinExistence type="predicted"/>
<keyword evidence="2" id="KW-1185">Reference proteome</keyword>
<dbReference type="AlphaFoldDB" id="A0A2N5M506"/>
<protein>
    <submittedName>
        <fullName evidence="1">Uncharacterized protein</fullName>
    </submittedName>
</protein>
<dbReference type="Pfam" id="PF11553">
    <property type="entry name" value="DUF3231"/>
    <property type="match status" value="1"/>
</dbReference>
<dbReference type="Proteomes" id="UP000234748">
    <property type="component" value="Unassembled WGS sequence"/>
</dbReference>
<sequence>MCSGENKLRKKQIEIFSQILTKEDLPAPMIWDTGITETTSPVFSDKFRMFHVSGMIAAPIGNYGAAISASPRRNLGLRYASLLPEVSLYAEDRANIMIKHG</sequence>
<reference evidence="1 2" key="1">
    <citation type="submission" date="2017-11" db="EMBL/GenBank/DDBJ databases">
        <title>Comparitive Functional Genomics of Dry Heat Resistant strains isolated from the Viking Spacecraft.</title>
        <authorList>
            <person name="Seuylemezian A."/>
            <person name="Cooper K."/>
            <person name="Vaishampayan P."/>
        </authorList>
    </citation>
    <scope>NUCLEOTIDE SEQUENCE [LARGE SCALE GENOMIC DNA]</scope>
    <source>
        <strain evidence="1 2">V1-29</strain>
    </source>
</reference>
<dbReference type="Gene3D" id="1.20.1260.10">
    <property type="match status" value="1"/>
</dbReference>
<accession>A0A2N5M506</accession>
<organism evidence="1 2">
    <name type="scientific">Peribacillus deserti</name>
    <dbReference type="NCBI Taxonomy" id="673318"/>
    <lineage>
        <taxon>Bacteria</taxon>
        <taxon>Bacillati</taxon>
        <taxon>Bacillota</taxon>
        <taxon>Bacilli</taxon>
        <taxon>Bacillales</taxon>
        <taxon>Bacillaceae</taxon>
        <taxon>Peribacillus</taxon>
    </lineage>
</organism>
<dbReference type="InterPro" id="IPR012347">
    <property type="entry name" value="Ferritin-like"/>
</dbReference>
<dbReference type="OrthoDB" id="1799293at2"/>
<evidence type="ECO:0000313" key="2">
    <source>
        <dbReference type="Proteomes" id="UP000234748"/>
    </source>
</evidence>
<dbReference type="InterPro" id="IPR021617">
    <property type="entry name" value="DUF3231"/>
</dbReference>
<dbReference type="EMBL" id="PGUY01000040">
    <property type="protein sequence ID" value="PLT29439.1"/>
    <property type="molecule type" value="Genomic_DNA"/>
</dbReference>
<evidence type="ECO:0000313" key="1">
    <source>
        <dbReference type="EMBL" id="PLT29439.1"/>
    </source>
</evidence>